<name>A0AC59YVW0_RANTA</name>
<reference evidence="1" key="2">
    <citation type="submission" date="2025-03" db="EMBL/GenBank/DDBJ databases">
        <authorList>
            <consortium name="ELIXIR-Norway"/>
            <consortium name="Elixir Norway"/>
        </authorList>
    </citation>
    <scope>NUCLEOTIDE SEQUENCE</scope>
</reference>
<sequence length="101" mass="10501">MLNAAVPFVRKAPAAGSWRVGVPDLEVADGGIQRGCPGPSFSVRPRASVSLLQKEDGGILDLQSKGIQSSHLPIASSQVELVADKSMGVSIQNTSVIFMGL</sequence>
<dbReference type="EMBL" id="OX596104">
    <property type="protein sequence ID" value="CAN0021010.1"/>
    <property type="molecule type" value="Genomic_DNA"/>
</dbReference>
<reference evidence="1" key="1">
    <citation type="submission" date="2023-05" db="EMBL/GenBank/DDBJ databases">
        <authorList>
            <consortium name="ELIXIR-Norway"/>
        </authorList>
    </citation>
    <scope>NUCLEOTIDE SEQUENCE</scope>
</reference>
<gene>
    <name evidence="1" type="ORF">MRATA1EN22A_LOCUS10861</name>
</gene>
<organism evidence="1 2">
    <name type="scientific">Rangifer tarandus platyrhynchus</name>
    <name type="common">Svalbard reindeer</name>
    <dbReference type="NCBI Taxonomy" id="3082113"/>
    <lineage>
        <taxon>Eukaryota</taxon>
        <taxon>Metazoa</taxon>
        <taxon>Chordata</taxon>
        <taxon>Craniata</taxon>
        <taxon>Vertebrata</taxon>
        <taxon>Euteleostomi</taxon>
        <taxon>Mammalia</taxon>
        <taxon>Eutheria</taxon>
        <taxon>Laurasiatheria</taxon>
        <taxon>Artiodactyla</taxon>
        <taxon>Ruminantia</taxon>
        <taxon>Pecora</taxon>
        <taxon>Cervidae</taxon>
        <taxon>Odocoileinae</taxon>
        <taxon>Rangifer</taxon>
    </lineage>
</organism>
<evidence type="ECO:0000313" key="1">
    <source>
        <dbReference type="EMBL" id="CAN0021010.1"/>
    </source>
</evidence>
<evidence type="ECO:0000313" key="2">
    <source>
        <dbReference type="Proteomes" id="UP001162501"/>
    </source>
</evidence>
<proteinExistence type="predicted"/>
<accession>A0AC59YVW0</accession>
<dbReference type="Proteomes" id="UP001162501">
    <property type="component" value="Chromosome 20"/>
</dbReference>
<protein>
    <submittedName>
        <fullName evidence="1">Uncharacterized protein</fullName>
    </submittedName>
</protein>